<feature type="compositionally biased region" description="Polar residues" evidence="1">
    <location>
        <begin position="25"/>
        <end position="41"/>
    </location>
</feature>
<feature type="region of interest" description="Disordered" evidence="1">
    <location>
        <begin position="25"/>
        <end position="45"/>
    </location>
</feature>
<comment type="caution">
    <text evidence="3">The sequence shown here is derived from an EMBL/GenBank/DDBJ whole genome shotgun (WGS) entry which is preliminary data.</text>
</comment>
<evidence type="ECO:0000313" key="3">
    <source>
        <dbReference type="EMBL" id="KAK3372925.1"/>
    </source>
</evidence>
<evidence type="ECO:0000313" key="4">
    <source>
        <dbReference type="Proteomes" id="UP001287356"/>
    </source>
</evidence>
<evidence type="ECO:0000259" key="2">
    <source>
        <dbReference type="Pfam" id="PF06985"/>
    </source>
</evidence>
<dbReference type="AlphaFoldDB" id="A0AAE0KB16"/>
<keyword evidence="4" id="KW-1185">Reference proteome</keyword>
<reference evidence="3" key="1">
    <citation type="journal article" date="2023" name="Mol. Phylogenet. Evol.">
        <title>Genome-scale phylogeny and comparative genomics of the fungal order Sordariales.</title>
        <authorList>
            <person name="Hensen N."/>
            <person name="Bonometti L."/>
            <person name="Westerberg I."/>
            <person name="Brannstrom I.O."/>
            <person name="Guillou S."/>
            <person name="Cros-Aarteil S."/>
            <person name="Calhoun S."/>
            <person name="Haridas S."/>
            <person name="Kuo A."/>
            <person name="Mondo S."/>
            <person name="Pangilinan J."/>
            <person name="Riley R."/>
            <person name="LaButti K."/>
            <person name="Andreopoulos B."/>
            <person name="Lipzen A."/>
            <person name="Chen C."/>
            <person name="Yan M."/>
            <person name="Daum C."/>
            <person name="Ng V."/>
            <person name="Clum A."/>
            <person name="Steindorff A."/>
            <person name="Ohm R.A."/>
            <person name="Martin F."/>
            <person name="Silar P."/>
            <person name="Natvig D.O."/>
            <person name="Lalanne C."/>
            <person name="Gautier V."/>
            <person name="Ament-Velasquez S.L."/>
            <person name="Kruys A."/>
            <person name="Hutchinson M.I."/>
            <person name="Powell A.J."/>
            <person name="Barry K."/>
            <person name="Miller A.N."/>
            <person name="Grigoriev I.V."/>
            <person name="Debuchy R."/>
            <person name="Gladieux P."/>
            <person name="Hiltunen Thoren M."/>
            <person name="Johannesson H."/>
        </authorList>
    </citation>
    <scope>NUCLEOTIDE SEQUENCE</scope>
    <source>
        <strain evidence="3">CBS 958.72</strain>
    </source>
</reference>
<proteinExistence type="predicted"/>
<protein>
    <submittedName>
        <fullName evidence="3">Heterokaryon incompatibility protein-domain-containing protein</fullName>
    </submittedName>
</protein>
<gene>
    <name evidence="3" type="ORF">B0T24DRAFT_621725</name>
</gene>
<dbReference type="Pfam" id="PF06985">
    <property type="entry name" value="HET"/>
    <property type="match status" value="1"/>
</dbReference>
<sequence length="807" mass="91290">MELPTSPTLPRSALGRHMRRVTQLVSSGFKSSRSTTQQHAGSDTGRYHHANVQTSAHLPQLAPPADFCRVKPNDHAQSQCKGCDVVCELLRWGESRKRQDPDFEGCSPRRVIHFSYCELKLCGSRKTGCDTCQTIHRGFLLDQITGQDADSLRDPNNQWPIHAMLTIGNSGDSLLFTIESPQTTLFTTTIHLQRPRKSSGHKKLSSSSTRSPPSTRSCPTAEPTTGASRLHPDFAELHSVVRDCLDYHECSSKHRWSDQNPTWLLEILPYNQVRLVEGKGTPVEYVVLSYSWGDPATMPAAEWARIKAARTMTTNGKPVPERLNGFDQRALPETMQDAIAISYDLGFRYIWIDSVCIPKGTDWDTEAALMHQVYGNAAFTLVACSSVKATDRLLCDRLAWTHRNVAHKLRGQFLHNSQMSLDEVRLGAPVSQRSWTLQEERLSPRILYWANQRWYWSCTERQTVEMGEFGIPSPPLPNEAWSLPHRYLEACRIGDEHQLHEEWLDIVEAYTRRDLVEAKDRFLAIAGLAVRFYNAKAEVGKGVVPEEYLAGLWKDDFARQLAWSVVKPAAPWQHLQHIAPSWSWASLPLLVHTKTKHSFRLSPHFEFVGTKFINPAETAVAITTPTTASTTDMEWAMTKIGDFSSNAREMGQFIERRGRNTKVVEVRGRFRKFVSANSQKVPWEHIQIKRDRREIFNFAPGCHVHSRNLNDGRVLAKDAHGGEIVGQLDYLAPPDSCNEVKRLGVYLPDGAEKDLYCLELGESAMLLLQANRRWGVADSYRRVGVCIGYENRRGFFYGCTAENILLA</sequence>
<name>A0AAE0KB16_9PEZI</name>
<dbReference type="Proteomes" id="UP001287356">
    <property type="component" value="Unassembled WGS sequence"/>
</dbReference>
<accession>A0AAE0KB16</accession>
<evidence type="ECO:0000256" key="1">
    <source>
        <dbReference type="SAM" id="MobiDB-lite"/>
    </source>
</evidence>
<feature type="region of interest" description="Disordered" evidence="1">
    <location>
        <begin position="189"/>
        <end position="230"/>
    </location>
</feature>
<dbReference type="PANTHER" id="PTHR33112">
    <property type="entry name" value="DOMAIN PROTEIN, PUTATIVE-RELATED"/>
    <property type="match status" value="1"/>
</dbReference>
<feature type="compositionally biased region" description="Basic residues" evidence="1">
    <location>
        <begin position="193"/>
        <end position="204"/>
    </location>
</feature>
<dbReference type="EMBL" id="JAULSN010000004">
    <property type="protein sequence ID" value="KAK3372925.1"/>
    <property type="molecule type" value="Genomic_DNA"/>
</dbReference>
<organism evidence="3 4">
    <name type="scientific">Lasiosphaeria ovina</name>
    <dbReference type="NCBI Taxonomy" id="92902"/>
    <lineage>
        <taxon>Eukaryota</taxon>
        <taxon>Fungi</taxon>
        <taxon>Dikarya</taxon>
        <taxon>Ascomycota</taxon>
        <taxon>Pezizomycotina</taxon>
        <taxon>Sordariomycetes</taxon>
        <taxon>Sordariomycetidae</taxon>
        <taxon>Sordariales</taxon>
        <taxon>Lasiosphaeriaceae</taxon>
        <taxon>Lasiosphaeria</taxon>
    </lineage>
</organism>
<feature type="compositionally biased region" description="Low complexity" evidence="1">
    <location>
        <begin position="205"/>
        <end position="220"/>
    </location>
</feature>
<feature type="domain" description="Heterokaryon incompatibility" evidence="2">
    <location>
        <begin position="285"/>
        <end position="439"/>
    </location>
</feature>
<dbReference type="PANTHER" id="PTHR33112:SF16">
    <property type="entry name" value="HETEROKARYON INCOMPATIBILITY DOMAIN-CONTAINING PROTEIN"/>
    <property type="match status" value="1"/>
</dbReference>
<reference evidence="3" key="2">
    <citation type="submission" date="2023-06" db="EMBL/GenBank/DDBJ databases">
        <authorList>
            <consortium name="Lawrence Berkeley National Laboratory"/>
            <person name="Haridas S."/>
            <person name="Hensen N."/>
            <person name="Bonometti L."/>
            <person name="Westerberg I."/>
            <person name="Brannstrom I.O."/>
            <person name="Guillou S."/>
            <person name="Cros-Aarteil S."/>
            <person name="Calhoun S."/>
            <person name="Kuo A."/>
            <person name="Mondo S."/>
            <person name="Pangilinan J."/>
            <person name="Riley R."/>
            <person name="Labutti K."/>
            <person name="Andreopoulos B."/>
            <person name="Lipzen A."/>
            <person name="Chen C."/>
            <person name="Yanf M."/>
            <person name="Daum C."/>
            <person name="Ng V."/>
            <person name="Clum A."/>
            <person name="Steindorff A."/>
            <person name="Ohm R."/>
            <person name="Martin F."/>
            <person name="Silar P."/>
            <person name="Natvig D."/>
            <person name="Lalanne C."/>
            <person name="Gautier V."/>
            <person name="Ament-Velasquez S.L."/>
            <person name="Kruys A."/>
            <person name="Hutchinson M.I."/>
            <person name="Powell A.J."/>
            <person name="Barry K."/>
            <person name="Miller A.N."/>
            <person name="Grigoriev I.V."/>
            <person name="Debuchy R."/>
            <person name="Gladieux P."/>
            <person name="Thoren M.H."/>
            <person name="Johannesson H."/>
        </authorList>
    </citation>
    <scope>NUCLEOTIDE SEQUENCE</scope>
    <source>
        <strain evidence="3">CBS 958.72</strain>
    </source>
</reference>
<dbReference type="InterPro" id="IPR010730">
    <property type="entry name" value="HET"/>
</dbReference>